<keyword evidence="2" id="KW-1185">Reference proteome</keyword>
<organism evidence="1 2">
    <name type="scientific">Avena sativa</name>
    <name type="common">Oat</name>
    <dbReference type="NCBI Taxonomy" id="4498"/>
    <lineage>
        <taxon>Eukaryota</taxon>
        <taxon>Viridiplantae</taxon>
        <taxon>Streptophyta</taxon>
        <taxon>Embryophyta</taxon>
        <taxon>Tracheophyta</taxon>
        <taxon>Spermatophyta</taxon>
        <taxon>Magnoliopsida</taxon>
        <taxon>Liliopsida</taxon>
        <taxon>Poales</taxon>
        <taxon>Poaceae</taxon>
        <taxon>BOP clade</taxon>
        <taxon>Pooideae</taxon>
        <taxon>Poodae</taxon>
        <taxon>Poeae</taxon>
        <taxon>Poeae Chloroplast Group 1 (Aveneae type)</taxon>
        <taxon>Aveninae</taxon>
        <taxon>Avena</taxon>
    </lineage>
</organism>
<evidence type="ECO:0000313" key="1">
    <source>
        <dbReference type="EnsemblPlants" id="AVESA.00010b.r2.7DG1339930.1.CDS.1"/>
    </source>
</evidence>
<dbReference type="EnsemblPlants" id="AVESA.00010b.r2.7DG1339930.1">
    <property type="protein sequence ID" value="AVESA.00010b.r2.7DG1339930.1.CDS.1"/>
    <property type="gene ID" value="AVESA.00010b.r2.7DG1339930"/>
</dbReference>
<reference evidence="1" key="1">
    <citation type="submission" date="2021-05" db="EMBL/GenBank/DDBJ databases">
        <authorList>
            <person name="Scholz U."/>
            <person name="Mascher M."/>
            <person name="Fiebig A."/>
        </authorList>
    </citation>
    <scope>NUCLEOTIDE SEQUENCE [LARGE SCALE GENOMIC DNA]</scope>
</reference>
<evidence type="ECO:0000313" key="2">
    <source>
        <dbReference type="Proteomes" id="UP001732700"/>
    </source>
</evidence>
<sequence length="145" mass="14939">MESTRARGGGSSRPPAARTTSPAEVKVKHIITRNVSADEACFKDVVHRLTGKDSGAARAQLLLGPCDGSSIPRTTTTTTTAPMVVVAAGGVSGRSNVDAEGGAGAGFSTAGTAVLSFQDTVLPSLEEMDRWWGSHHGVDSYGERP</sequence>
<dbReference type="Proteomes" id="UP001732700">
    <property type="component" value="Chromosome 7D"/>
</dbReference>
<proteinExistence type="predicted"/>
<accession>A0ACD6ACN6</accession>
<name>A0ACD6ACN6_AVESA</name>
<protein>
    <submittedName>
        <fullName evidence="1">Uncharacterized protein</fullName>
    </submittedName>
</protein>
<reference evidence="1" key="2">
    <citation type="submission" date="2025-09" db="UniProtKB">
        <authorList>
            <consortium name="EnsemblPlants"/>
        </authorList>
    </citation>
    <scope>IDENTIFICATION</scope>
</reference>